<dbReference type="GO" id="GO:0006508">
    <property type="term" value="P:proteolysis"/>
    <property type="evidence" value="ECO:0007669"/>
    <property type="project" value="UniProtKB-KW"/>
</dbReference>
<evidence type="ECO:0000256" key="5">
    <source>
        <dbReference type="PROSITE-ProRule" id="PRU01240"/>
    </source>
</evidence>
<keyword evidence="4 5" id="KW-0720">Serine protease</keyword>
<keyword evidence="2 5" id="KW-0645">Protease</keyword>
<protein>
    <submittedName>
        <fullName evidence="8">S8 family serine peptidase</fullName>
    </submittedName>
</protein>
<evidence type="ECO:0000259" key="7">
    <source>
        <dbReference type="Pfam" id="PF07755"/>
    </source>
</evidence>
<dbReference type="SUPFAM" id="SSF52540">
    <property type="entry name" value="P-loop containing nucleoside triphosphate hydrolases"/>
    <property type="match status" value="1"/>
</dbReference>
<proteinExistence type="inferred from homology"/>
<accession>A0A5B2TPC2</accession>
<evidence type="ECO:0000256" key="3">
    <source>
        <dbReference type="ARBA" id="ARBA00022801"/>
    </source>
</evidence>
<dbReference type="InterPro" id="IPR000209">
    <property type="entry name" value="Peptidase_S8/S53_dom"/>
</dbReference>
<dbReference type="RefSeq" id="WP_154920453.1">
    <property type="nucleotide sequence ID" value="NZ_VUOE01000003.1"/>
</dbReference>
<dbReference type="AlphaFoldDB" id="A0A5B2TPC2"/>
<evidence type="ECO:0000313" key="9">
    <source>
        <dbReference type="Proteomes" id="UP000323188"/>
    </source>
</evidence>
<organism evidence="8 9">
    <name type="scientific">Maribacter flavus</name>
    <dbReference type="NCBI Taxonomy" id="1658664"/>
    <lineage>
        <taxon>Bacteria</taxon>
        <taxon>Pseudomonadati</taxon>
        <taxon>Bacteroidota</taxon>
        <taxon>Flavobacteriia</taxon>
        <taxon>Flavobacteriales</taxon>
        <taxon>Flavobacteriaceae</taxon>
        <taxon>Maribacter</taxon>
    </lineage>
</organism>
<keyword evidence="3 5" id="KW-0378">Hydrolase</keyword>
<evidence type="ECO:0000259" key="6">
    <source>
        <dbReference type="Pfam" id="PF00082"/>
    </source>
</evidence>
<dbReference type="GO" id="GO:0004252">
    <property type="term" value="F:serine-type endopeptidase activity"/>
    <property type="evidence" value="ECO:0007669"/>
    <property type="project" value="UniProtKB-UniRule"/>
</dbReference>
<dbReference type="Gene3D" id="3.40.50.200">
    <property type="entry name" value="Peptidase S8/S53 domain"/>
    <property type="match status" value="1"/>
</dbReference>
<dbReference type="PROSITE" id="PS51892">
    <property type="entry name" value="SUBTILASE"/>
    <property type="match status" value="1"/>
</dbReference>
<evidence type="ECO:0000313" key="8">
    <source>
        <dbReference type="EMBL" id="KAA2215795.1"/>
    </source>
</evidence>
<dbReference type="Proteomes" id="UP000323188">
    <property type="component" value="Unassembled WGS sequence"/>
</dbReference>
<dbReference type="CDD" id="cd00306">
    <property type="entry name" value="Peptidases_S8_S53"/>
    <property type="match status" value="1"/>
</dbReference>
<evidence type="ECO:0000256" key="1">
    <source>
        <dbReference type="ARBA" id="ARBA00011073"/>
    </source>
</evidence>
<dbReference type="Gene3D" id="3.40.50.300">
    <property type="entry name" value="P-loop containing nucleotide triphosphate hydrolases"/>
    <property type="match status" value="1"/>
</dbReference>
<gene>
    <name evidence="8" type="ORF">F0361_16500</name>
</gene>
<dbReference type="InterPro" id="IPR036852">
    <property type="entry name" value="Peptidase_S8/S53_dom_sf"/>
</dbReference>
<dbReference type="EMBL" id="VUOE01000003">
    <property type="protein sequence ID" value="KAA2215795.1"/>
    <property type="molecule type" value="Genomic_DNA"/>
</dbReference>
<comment type="caution">
    <text evidence="8">The sequence shown here is derived from an EMBL/GenBank/DDBJ whole genome shotgun (WGS) entry which is preliminary data.</text>
</comment>
<reference evidence="8 9" key="1">
    <citation type="submission" date="2019-09" db="EMBL/GenBank/DDBJ databases">
        <authorList>
            <person name="Khan S.A."/>
            <person name="Jeon C.O."/>
            <person name="Chun B.H."/>
            <person name="Jeong S.E."/>
        </authorList>
    </citation>
    <scope>NUCLEOTIDE SEQUENCE [LARGE SCALE GENOMIC DNA]</scope>
    <source>
        <strain evidence="8 9">KCTC 42508</strain>
    </source>
</reference>
<dbReference type="InterPro" id="IPR050131">
    <property type="entry name" value="Peptidase_S8_subtilisin-like"/>
</dbReference>
<dbReference type="InterPro" id="IPR027417">
    <property type="entry name" value="P-loop_NTPase"/>
</dbReference>
<sequence length="651" mass="72968">MRNRVAIIDQGVQIDHPRLANSLISQITITESTEGIYQIGHNDSDDLTGHGTAIAGIIHGINPLAELLSIKITSSGTGVKTSLIAKAISYCTALDDIEIINLSLGVPSDDPPQDLYLACKKASENGIAVIASAYHLSSTNCYPAFFPFVFGVGTGLVTRKTQYSFIKDSAINILAKGSVQRVAWRNSSFRIASGTSYATAHFSGILSTLIENRGMSYLELEKLIERNSSNDVQNLNHFKGGNKFLVQNQSLNEIERFKKEHFSFQNKSKFVGKVALYPISEKELKTIMEQEHLCSFEIVLYLDYPKSFSGLGSDQKSKNKHRIVRRIPNESEFDSFDTIVLGYILDDDFEANLLMSIAIVAKCIEQSKNFIVWDKTTYDLIQDQIPKINPSYQGKIYFSEVSEELFTKIQGIPGLPKMASPILSVVGTSSKQGKFTTQLRVMEILTNEGYKISHVGTEPQSFLFGSDLEFPIGYKSTVDLIDSNWIIFLEKGLRCIQDINTPDLILTGIQGGVIPRDNQQQSGYILSALNYLIAVNPDYVICCINPTDTKKIINRTLQTIRTFCGAKNLFFAMTPWQTEFIKTKNGKYVVHNRLMSKDDYKKRMDQMEKKLKSPVINIMDKNNNDFILSSIQNAFTAEKEPKEYKQVTKIP</sequence>
<feature type="active site" description="Charge relay system" evidence="5">
    <location>
        <position position="196"/>
    </location>
</feature>
<feature type="active site" description="Charge relay system" evidence="5">
    <location>
        <position position="50"/>
    </location>
</feature>
<dbReference type="Pfam" id="PF00082">
    <property type="entry name" value="Peptidase_S8"/>
    <property type="match status" value="1"/>
</dbReference>
<dbReference type="SUPFAM" id="SSF52743">
    <property type="entry name" value="Subtilisin-like"/>
    <property type="match status" value="1"/>
</dbReference>
<comment type="similarity">
    <text evidence="1 5">Belongs to the peptidase S8 family.</text>
</comment>
<evidence type="ECO:0000256" key="2">
    <source>
        <dbReference type="ARBA" id="ARBA00022670"/>
    </source>
</evidence>
<feature type="domain" description="Peptidase S8/S53" evidence="6">
    <location>
        <begin position="5"/>
        <end position="235"/>
    </location>
</feature>
<dbReference type="InterPro" id="IPR035086">
    <property type="entry name" value="DgcN-like_C"/>
</dbReference>
<dbReference type="PANTHER" id="PTHR43806:SF11">
    <property type="entry name" value="CEREVISIN-RELATED"/>
    <property type="match status" value="1"/>
</dbReference>
<dbReference type="PANTHER" id="PTHR43806">
    <property type="entry name" value="PEPTIDASE S8"/>
    <property type="match status" value="1"/>
</dbReference>
<name>A0A5B2TPC2_9FLAO</name>
<feature type="active site" description="Charge relay system" evidence="5">
    <location>
        <position position="9"/>
    </location>
</feature>
<feature type="domain" description="D-glutamate N-acetyltransferase-like C-terminal" evidence="7">
    <location>
        <begin position="420"/>
        <end position="622"/>
    </location>
</feature>
<evidence type="ECO:0000256" key="4">
    <source>
        <dbReference type="ARBA" id="ARBA00022825"/>
    </source>
</evidence>
<dbReference type="Pfam" id="PF07755">
    <property type="entry name" value="DUF1611"/>
    <property type="match status" value="1"/>
</dbReference>